<dbReference type="PANTHER" id="PTHR42718">
    <property type="entry name" value="MAJOR FACILITATOR SUPERFAMILY MULTIDRUG TRANSPORTER MFSC"/>
    <property type="match status" value="1"/>
</dbReference>
<dbReference type="PROSITE" id="PS50850">
    <property type="entry name" value="MFS"/>
    <property type="match status" value="1"/>
</dbReference>
<dbReference type="Pfam" id="PF07690">
    <property type="entry name" value="MFS_1"/>
    <property type="match status" value="1"/>
</dbReference>
<feature type="domain" description="Major facilitator superfamily (MFS) profile" evidence="8">
    <location>
        <begin position="18"/>
        <end position="463"/>
    </location>
</feature>
<organism evidence="9 10">
    <name type="scientific">Brucella intermedia LMG 3301</name>
    <dbReference type="NCBI Taxonomy" id="641118"/>
    <lineage>
        <taxon>Bacteria</taxon>
        <taxon>Pseudomonadati</taxon>
        <taxon>Pseudomonadota</taxon>
        <taxon>Alphaproteobacteria</taxon>
        <taxon>Hyphomicrobiales</taxon>
        <taxon>Brucellaceae</taxon>
        <taxon>Brucella/Ochrobactrum group</taxon>
        <taxon>Brucella</taxon>
    </lineage>
</organism>
<feature type="transmembrane region" description="Helical" evidence="7">
    <location>
        <begin position="205"/>
        <end position="227"/>
    </location>
</feature>
<dbReference type="NCBIfam" id="TIGR00711">
    <property type="entry name" value="efflux_EmrB"/>
    <property type="match status" value="1"/>
</dbReference>
<evidence type="ECO:0000256" key="2">
    <source>
        <dbReference type="ARBA" id="ARBA00022448"/>
    </source>
</evidence>
<evidence type="ECO:0000259" key="8">
    <source>
        <dbReference type="PROSITE" id="PS50850"/>
    </source>
</evidence>
<keyword evidence="3" id="KW-1003">Cell membrane</keyword>
<keyword evidence="4 7" id="KW-0812">Transmembrane</keyword>
<dbReference type="GO" id="GO:0005886">
    <property type="term" value="C:plasma membrane"/>
    <property type="evidence" value="ECO:0007669"/>
    <property type="project" value="UniProtKB-SubCell"/>
</dbReference>
<dbReference type="PRINTS" id="PR01036">
    <property type="entry name" value="TCRTETB"/>
</dbReference>
<sequence>MPILSCPFIRNIIVNRIIPLVLAIALFMEQMDSNVISTSLPAIAADIGTSPIALKLALTAYLVALAVFIPVSGWMADRFGAKNVFRAAIAVFVVGSVACAASNSLTAFVISRFLQGMGGAMMTPVGRLVLIRSTPRSELVSAMAWLTIPAMVGPLVGPPVGGFITTFLTWHWIFLINVPIGFVGIWFASRFLPDNDERIVKRLDWTGFFLSGIAMSGVVFGLSVVSLPALPPAVGFTTLAIGVVCTVLYLQHAKRVDDPLLNLKLFDNQVFRAAVIGGSIFRFGIGAIPFLLPLMFQLGFGLTPFQSGMMTFVSAIGAISMKFGAKRIFVLVGFRRALMAGSLISACFIAVNGLFTPTTPYWIIIGFLLVGGFARSLFFTGVNALAFAEIPDEKTSQATPITAVAQQVSIAIGVALAGGILEISTSLRRAHLELVDFHIGFFVVAAVSALAFLWFARLAPDAGKELAAPTVKKHRSEEHATIEAASTSTGK</sequence>
<feature type="transmembrane region" description="Helical" evidence="7">
    <location>
        <begin position="337"/>
        <end position="355"/>
    </location>
</feature>
<evidence type="ECO:0000256" key="1">
    <source>
        <dbReference type="ARBA" id="ARBA00004651"/>
    </source>
</evidence>
<dbReference type="SUPFAM" id="SSF103473">
    <property type="entry name" value="MFS general substrate transporter"/>
    <property type="match status" value="1"/>
</dbReference>
<feature type="transmembrane region" description="Helical" evidence="7">
    <location>
        <begin position="270"/>
        <end position="292"/>
    </location>
</feature>
<feature type="transmembrane region" description="Helical" evidence="7">
    <location>
        <begin position="142"/>
        <end position="164"/>
    </location>
</feature>
<feature type="transmembrane region" description="Helical" evidence="7">
    <location>
        <begin position="109"/>
        <end position="130"/>
    </location>
</feature>
<dbReference type="Proteomes" id="UP000004386">
    <property type="component" value="Unassembled WGS sequence"/>
</dbReference>
<dbReference type="AlphaFoldDB" id="C4WM29"/>
<comment type="caution">
    <text evidence="9">The sequence shown here is derived from an EMBL/GenBank/DDBJ whole genome shotgun (WGS) entry which is preliminary data.</text>
</comment>
<reference evidence="9 10" key="1">
    <citation type="submission" date="2009-05" db="EMBL/GenBank/DDBJ databases">
        <authorList>
            <person name="Setubal J.C."/>
            <person name="Boyle S."/>
            <person name="Crasta O.R."/>
            <person name="Gillespie J.J."/>
            <person name="Kenyon R.W."/>
            <person name="Lu J."/>
            <person name="Mane S."/>
            <person name="Nagrani S."/>
            <person name="Shallom J.M."/>
            <person name="Shallom S."/>
            <person name="Shukla M."/>
            <person name="Snyder E.E."/>
            <person name="Sobral B.W."/>
            <person name="Wattam A.R."/>
            <person name="Will R."/>
            <person name="Williams K."/>
            <person name="Yoo H."/>
            <person name="Munk C."/>
            <person name="Tapia R."/>
            <person name="Green L."/>
            <person name="Rogers Y."/>
            <person name="Detter J.C."/>
            <person name="Bruce D."/>
            <person name="Brettin T.S."/>
            <person name="Tsolis R."/>
        </authorList>
    </citation>
    <scope>NUCLEOTIDE SEQUENCE [LARGE SCALE GENOMIC DNA]</scope>
    <source>
        <strain evidence="9 10">LMG 3301</strain>
    </source>
</reference>
<feature type="transmembrane region" description="Helical" evidence="7">
    <location>
        <begin position="170"/>
        <end position="193"/>
    </location>
</feature>
<dbReference type="PANTHER" id="PTHR42718:SF46">
    <property type="entry name" value="BLR6921 PROTEIN"/>
    <property type="match status" value="1"/>
</dbReference>
<feature type="transmembrane region" description="Helical" evidence="7">
    <location>
        <begin position="12"/>
        <end position="31"/>
    </location>
</feature>
<evidence type="ECO:0000313" key="9">
    <source>
        <dbReference type="EMBL" id="EEQ93729.1"/>
    </source>
</evidence>
<evidence type="ECO:0000313" key="10">
    <source>
        <dbReference type="Proteomes" id="UP000004386"/>
    </source>
</evidence>
<protein>
    <submittedName>
        <fullName evidence="9">Drug resistance transporter, EmrB/QacA subfamily</fullName>
    </submittedName>
</protein>
<dbReference type="EMBL" id="ACQA01000002">
    <property type="protein sequence ID" value="EEQ93729.1"/>
    <property type="molecule type" value="Genomic_DNA"/>
</dbReference>
<dbReference type="InterPro" id="IPR020846">
    <property type="entry name" value="MFS_dom"/>
</dbReference>
<keyword evidence="2" id="KW-0813">Transport</keyword>
<evidence type="ECO:0000256" key="6">
    <source>
        <dbReference type="ARBA" id="ARBA00023136"/>
    </source>
</evidence>
<dbReference type="Gene3D" id="1.20.1720.10">
    <property type="entry name" value="Multidrug resistance protein D"/>
    <property type="match status" value="1"/>
</dbReference>
<feature type="transmembrane region" description="Helical" evidence="7">
    <location>
        <begin position="51"/>
        <end position="71"/>
    </location>
</feature>
<feature type="transmembrane region" description="Helical" evidence="7">
    <location>
        <begin position="83"/>
        <end position="103"/>
    </location>
</feature>
<feature type="transmembrane region" description="Helical" evidence="7">
    <location>
        <begin position="304"/>
        <end position="325"/>
    </location>
</feature>
<proteinExistence type="predicted"/>
<keyword evidence="6 7" id="KW-0472">Membrane</keyword>
<accession>C4WM29</accession>
<evidence type="ECO:0000256" key="4">
    <source>
        <dbReference type="ARBA" id="ARBA00022692"/>
    </source>
</evidence>
<feature type="transmembrane region" description="Helical" evidence="7">
    <location>
        <begin position="233"/>
        <end position="250"/>
    </location>
</feature>
<keyword evidence="5 7" id="KW-1133">Transmembrane helix</keyword>
<evidence type="ECO:0000256" key="7">
    <source>
        <dbReference type="SAM" id="Phobius"/>
    </source>
</evidence>
<dbReference type="InterPro" id="IPR011701">
    <property type="entry name" value="MFS"/>
</dbReference>
<name>C4WM29_9HYPH</name>
<evidence type="ECO:0000256" key="3">
    <source>
        <dbReference type="ARBA" id="ARBA00022475"/>
    </source>
</evidence>
<dbReference type="GO" id="GO:0022857">
    <property type="term" value="F:transmembrane transporter activity"/>
    <property type="evidence" value="ECO:0007669"/>
    <property type="project" value="InterPro"/>
</dbReference>
<feature type="transmembrane region" description="Helical" evidence="7">
    <location>
        <begin position="361"/>
        <end position="386"/>
    </location>
</feature>
<dbReference type="CDD" id="cd17503">
    <property type="entry name" value="MFS_LmrB_MDR_like"/>
    <property type="match status" value="1"/>
</dbReference>
<dbReference type="InterPro" id="IPR004638">
    <property type="entry name" value="EmrB-like"/>
</dbReference>
<dbReference type="HOGENOM" id="CLU_000960_28_0_5"/>
<evidence type="ECO:0000256" key="5">
    <source>
        <dbReference type="ARBA" id="ARBA00022989"/>
    </source>
</evidence>
<comment type="subcellular location">
    <subcellularLocation>
        <location evidence="1">Cell membrane</location>
        <topology evidence="1">Multi-pass membrane protein</topology>
    </subcellularLocation>
</comment>
<dbReference type="Gene3D" id="1.20.1250.20">
    <property type="entry name" value="MFS general substrate transporter like domains"/>
    <property type="match status" value="1"/>
</dbReference>
<feature type="transmembrane region" description="Helical" evidence="7">
    <location>
        <begin position="437"/>
        <end position="456"/>
    </location>
</feature>
<gene>
    <name evidence="9" type="ORF">OINT_2000900</name>
</gene>
<dbReference type="InterPro" id="IPR036259">
    <property type="entry name" value="MFS_trans_sf"/>
</dbReference>
<feature type="transmembrane region" description="Helical" evidence="7">
    <location>
        <begin position="398"/>
        <end position="417"/>
    </location>
</feature>